<keyword evidence="8" id="KW-1185">Reference proteome</keyword>
<dbReference type="OrthoDB" id="9811748at2"/>
<organism evidence="7 8">
    <name type="scientific">Acetilactobacillus jinshanensis</name>
    <dbReference type="NCBI Taxonomy" id="1720083"/>
    <lineage>
        <taxon>Bacteria</taxon>
        <taxon>Bacillati</taxon>
        <taxon>Bacillota</taxon>
        <taxon>Bacilli</taxon>
        <taxon>Lactobacillales</taxon>
        <taxon>Lactobacillaceae</taxon>
        <taxon>Acetilactobacillus</taxon>
    </lineage>
</organism>
<evidence type="ECO:0000256" key="4">
    <source>
        <dbReference type="HAMAP-Rule" id="MF_00368"/>
    </source>
</evidence>
<dbReference type="AlphaFoldDB" id="A0A4P6ZN34"/>
<dbReference type="FunFam" id="3.30.1390.10:FF:000001">
    <property type="entry name" value="50S ribosomal protein L7/L12"/>
    <property type="match status" value="1"/>
</dbReference>
<dbReference type="GO" id="GO:0003729">
    <property type="term" value="F:mRNA binding"/>
    <property type="evidence" value="ECO:0007669"/>
    <property type="project" value="TreeGrafter"/>
</dbReference>
<dbReference type="EMBL" id="CP034726">
    <property type="protein sequence ID" value="QBP18842.1"/>
    <property type="molecule type" value="Genomic_DNA"/>
</dbReference>
<dbReference type="GO" id="GO:0006412">
    <property type="term" value="P:translation"/>
    <property type="evidence" value="ECO:0007669"/>
    <property type="project" value="UniProtKB-UniRule"/>
</dbReference>
<evidence type="ECO:0000313" key="7">
    <source>
        <dbReference type="EMBL" id="QBP18842.1"/>
    </source>
</evidence>
<evidence type="ECO:0000256" key="2">
    <source>
        <dbReference type="ARBA" id="ARBA00022980"/>
    </source>
</evidence>
<evidence type="ECO:0000313" key="8">
    <source>
        <dbReference type="Proteomes" id="UP000294321"/>
    </source>
</evidence>
<dbReference type="Proteomes" id="UP000294321">
    <property type="component" value="Chromosome"/>
</dbReference>
<dbReference type="NCBIfam" id="TIGR00855">
    <property type="entry name" value="L12"/>
    <property type="match status" value="1"/>
</dbReference>
<proteinExistence type="inferred from homology"/>
<comment type="function">
    <text evidence="4">Forms part of the ribosomal stalk which helps the ribosome interact with GTP-bound translation factors. Is thus essential for accurate translation.</text>
</comment>
<gene>
    <name evidence="4" type="primary">rplL</name>
    <name evidence="7" type="ORF">ELX58_06985</name>
</gene>
<keyword evidence="3 4" id="KW-0687">Ribonucleoprotein</keyword>
<evidence type="ECO:0000256" key="3">
    <source>
        <dbReference type="ARBA" id="ARBA00023274"/>
    </source>
</evidence>
<dbReference type="RefSeq" id="WP_133442400.1">
    <property type="nucleotide sequence ID" value="NZ_CP034726.1"/>
</dbReference>
<feature type="domain" description="Large ribosomal subunit protein bL12 oligomerization" evidence="6">
    <location>
        <begin position="5"/>
        <end position="50"/>
    </location>
</feature>
<comment type="subunit">
    <text evidence="4">Homodimer. Part of the ribosomal stalk of the 50S ribosomal subunit. Forms a multimeric L10(L12)X complex, where L10 forms an elongated spine to which 2 to 4 L12 dimers bind in a sequential fashion. Binds GTP-bound translation factors.</text>
</comment>
<dbReference type="SUPFAM" id="SSF48300">
    <property type="entry name" value="Ribosomal protein L7/12, oligomerisation (N-terminal) domain"/>
    <property type="match status" value="1"/>
</dbReference>
<evidence type="ECO:0000259" key="5">
    <source>
        <dbReference type="Pfam" id="PF00542"/>
    </source>
</evidence>
<dbReference type="HAMAP" id="MF_00368">
    <property type="entry name" value="Ribosomal_bL12"/>
    <property type="match status" value="1"/>
</dbReference>
<feature type="domain" description="Large ribosomal subunit protein bL12 C-terminal" evidence="5">
    <location>
        <begin position="56"/>
        <end position="122"/>
    </location>
</feature>
<accession>A0A4P6ZN34</accession>
<dbReference type="GO" id="GO:0003735">
    <property type="term" value="F:structural constituent of ribosome"/>
    <property type="evidence" value="ECO:0007669"/>
    <property type="project" value="InterPro"/>
</dbReference>
<dbReference type="Gene3D" id="3.30.1390.10">
    <property type="match status" value="1"/>
</dbReference>
<reference evidence="8" key="1">
    <citation type="submission" date="2018-12" db="EMBL/GenBank/DDBJ databases">
        <title>A new species of lactobacillus.</title>
        <authorList>
            <person name="Jian Y."/>
            <person name="Xin L."/>
            <person name="Hong Z.J."/>
            <person name="Ming L.Z."/>
            <person name="Hong X.Z."/>
        </authorList>
    </citation>
    <scope>NUCLEOTIDE SEQUENCE [LARGE SCALE GENOMIC DNA]</scope>
    <source>
        <strain evidence="8">HSLZ-75</strain>
    </source>
</reference>
<dbReference type="InterPro" id="IPR013823">
    <property type="entry name" value="Ribosomal_bL12_C"/>
</dbReference>
<comment type="similarity">
    <text evidence="1 4">Belongs to the bacterial ribosomal protein bL12 family.</text>
</comment>
<dbReference type="KEGG" id="lji:ELX58_06985"/>
<protein>
    <recommendedName>
        <fullName evidence="4">Large ribosomal subunit protein bL12</fullName>
    </recommendedName>
</protein>
<dbReference type="InterPro" id="IPR000206">
    <property type="entry name" value="Ribosomal_bL12"/>
</dbReference>
<dbReference type="SUPFAM" id="SSF54736">
    <property type="entry name" value="ClpS-like"/>
    <property type="match status" value="1"/>
</dbReference>
<dbReference type="PANTHER" id="PTHR45987">
    <property type="entry name" value="39S RIBOSOMAL PROTEIN L12"/>
    <property type="match status" value="1"/>
</dbReference>
<dbReference type="Gene3D" id="1.20.5.710">
    <property type="entry name" value="Single helix bin"/>
    <property type="match status" value="1"/>
</dbReference>
<dbReference type="InterPro" id="IPR014719">
    <property type="entry name" value="Ribosomal_bL12_C/ClpS-like"/>
</dbReference>
<keyword evidence="2 4" id="KW-0689">Ribosomal protein</keyword>
<evidence type="ECO:0000259" key="6">
    <source>
        <dbReference type="Pfam" id="PF16320"/>
    </source>
</evidence>
<dbReference type="PANTHER" id="PTHR45987:SF4">
    <property type="entry name" value="LARGE RIBOSOMAL SUBUNIT PROTEIN BL12M"/>
    <property type="match status" value="1"/>
</dbReference>
<name>A0A4P6ZN34_9LACO</name>
<sequence length="122" mass="12476">MAFDKDNIISQLKEAKITDLNDLVKSIEKEFGVKAAVAAAPAAGGNGNGAAAKSAFDVELTQPGAAKIKAIKAVHDITGKGLKDSKDLVDGAPSILKKGVKKADAAKMKKTLEAAGCTVTLK</sequence>
<evidence type="ECO:0000256" key="1">
    <source>
        <dbReference type="ARBA" id="ARBA00007197"/>
    </source>
</evidence>
<dbReference type="GO" id="GO:0022625">
    <property type="term" value="C:cytosolic large ribosomal subunit"/>
    <property type="evidence" value="ECO:0007669"/>
    <property type="project" value="TreeGrafter"/>
</dbReference>
<dbReference type="Pfam" id="PF00542">
    <property type="entry name" value="Ribosomal_L12"/>
    <property type="match status" value="1"/>
</dbReference>
<dbReference type="InterPro" id="IPR008932">
    <property type="entry name" value="Ribosomal_bL12_oligo"/>
</dbReference>
<dbReference type="InterPro" id="IPR036235">
    <property type="entry name" value="Ribosomal_bL12_oligo_N_sf"/>
</dbReference>
<dbReference type="Pfam" id="PF16320">
    <property type="entry name" value="Ribosomal_L12_N"/>
    <property type="match status" value="1"/>
</dbReference>